<evidence type="ECO:0008006" key="3">
    <source>
        <dbReference type="Google" id="ProtNLM"/>
    </source>
</evidence>
<protein>
    <recommendedName>
        <fullName evidence="3">Secreted protein</fullName>
    </recommendedName>
</protein>
<evidence type="ECO:0000313" key="1">
    <source>
        <dbReference type="EMBL" id="MDK3073139.1"/>
    </source>
</evidence>
<accession>A0ABT7FE93</accession>
<sequence length="65" mass="7486">MSFMTAVKSWVFAMVHVLCVQPGLSGIGCIEDNMHAAARHFKEKMLRRSKNWKSQRFPALAFMRT</sequence>
<comment type="caution">
    <text evidence="1">The sequence shown here is derived from an EMBL/GenBank/DDBJ whole genome shotgun (WGS) entry which is preliminary data.</text>
</comment>
<dbReference type="RefSeq" id="WP_284485113.1">
    <property type="nucleotide sequence ID" value="NZ_JASNJE010000007.1"/>
</dbReference>
<reference evidence="1 2" key="1">
    <citation type="submission" date="2023-05" db="EMBL/GenBank/DDBJ databases">
        <title>Sedimentitalea sp. nov. JM2-8.</title>
        <authorList>
            <person name="Huang J."/>
        </authorList>
    </citation>
    <scope>NUCLEOTIDE SEQUENCE [LARGE SCALE GENOMIC DNA]</scope>
    <source>
        <strain evidence="1 2">JM2-8</strain>
    </source>
</reference>
<dbReference type="EMBL" id="JASNJE010000007">
    <property type="protein sequence ID" value="MDK3073139.1"/>
    <property type="molecule type" value="Genomic_DNA"/>
</dbReference>
<proteinExistence type="predicted"/>
<name>A0ABT7FE93_9RHOB</name>
<dbReference type="Proteomes" id="UP001227126">
    <property type="component" value="Unassembled WGS sequence"/>
</dbReference>
<gene>
    <name evidence="1" type="ORF">QO034_08470</name>
</gene>
<evidence type="ECO:0000313" key="2">
    <source>
        <dbReference type="Proteomes" id="UP001227126"/>
    </source>
</evidence>
<organism evidence="1 2">
    <name type="scientific">Sedimentitalea xiamensis</name>
    <dbReference type="NCBI Taxonomy" id="3050037"/>
    <lineage>
        <taxon>Bacteria</taxon>
        <taxon>Pseudomonadati</taxon>
        <taxon>Pseudomonadota</taxon>
        <taxon>Alphaproteobacteria</taxon>
        <taxon>Rhodobacterales</taxon>
        <taxon>Paracoccaceae</taxon>
        <taxon>Sedimentitalea</taxon>
    </lineage>
</organism>
<keyword evidence="2" id="KW-1185">Reference proteome</keyword>